<dbReference type="GO" id="GO:0120147">
    <property type="term" value="F:formylglycine-generating oxidase activity"/>
    <property type="evidence" value="ECO:0007669"/>
    <property type="project" value="TreeGrafter"/>
</dbReference>
<organism evidence="2 3">
    <name type="scientific">Haliscomenobacter hydrossis (strain ATCC 27775 / DSM 1100 / LMG 10767 / O)</name>
    <dbReference type="NCBI Taxonomy" id="760192"/>
    <lineage>
        <taxon>Bacteria</taxon>
        <taxon>Pseudomonadati</taxon>
        <taxon>Bacteroidota</taxon>
        <taxon>Saprospiria</taxon>
        <taxon>Saprospirales</taxon>
        <taxon>Haliscomenobacteraceae</taxon>
        <taxon>Haliscomenobacter</taxon>
    </lineage>
</organism>
<dbReference type="InterPro" id="IPR005532">
    <property type="entry name" value="SUMF_dom"/>
</dbReference>
<gene>
    <name evidence="2" type="ordered locus">Halhy_5581</name>
</gene>
<dbReference type="InterPro" id="IPR051043">
    <property type="entry name" value="Sulfatase_Mod_Factor_Kinase"/>
</dbReference>
<dbReference type="InterPro" id="IPR016187">
    <property type="entry name" value="CTDL_fold"/>
</dbReference>
<accession>F4KTN1</accession>
<dbReference type="InterPro" id="IPR042095">
    <property type="entry name" value="SUMF_sf"/>
</dbReference>
<dbReference type="AlphaFoldDB" id="F4KTN1"/>
<dbReference type="PANTHER" id="PTHR23150">
    <property type="entry name" value="SULFATASE MODIFYING FACTOR 1, 2"/>
    <property type="match status" value="1"/>
</dbReference>
<dbReference type="HOGENOM" id="CLU_315409_0_0_10"/>
<dbReference type="eggNOG" id="COG1262">
    <property type="taxonomic scope" value="Bacteria"/>
</dbReference>
<dbReference type="SUPFAM" id="SSF56436">
    <property type="entry name" value="C-type lectin-like"/>
    <property type="match status" value="1"/>
</dbReference>
<evidence type="ECO:0000313" key="2">
    <source>
        <dbReference type="EMBL" id="AEE53405.1"/>
    </source>
</evidence>
<dbReference type="PANTHER" id="PTHR23150:SF19">
    <property type="entry name" value="FORMYLGLYCINE-GENERATING ENZYME"/>
    <property type="match status" value="1"/>
</dbReference>
<proteinExistence type="predicted"/>
<dbReference type="RefSeq" id="WP_013767934.1">
    <property type="nucleotide sequence ID" value="NC_015510.1"/>
</dbReference>
<reference key="2">
    <citation type="submission" date="2011-04" db="EMBL/GenBank/DDBJ databases">
        <title>Complete sequence of chromosome of Haliscomenobacter hydrossis DSM 1100.</title>
        <authorList>
            <consortium name="US DOE Joint Genome Institute (JGI-PGF)"/>
            <person name="Lucas S."/>
            <person name="Han J."/>
            <person name="Lapidus A."/>
            <person name="Bruce D."/>
            <person name="Goodwin L."/>
            <person name="Pitluck S."/>
            <person name="Peters L."/>
            <person name="Kyrpides N."/>
            <person name="Mavromatis K."/>
            <person name="Ivanova N."/>
            <person name="Ovchinnikova G."/>
            <person name="Pagani I."/>
            <person name="Daligault H."/>
            <person name="Detter J.C."/>
            <person name="Han C."/>
            <person name="Land M."/>
            <person name="Hauser L."/>
            <person name="Markowitz V."/>
            <person name="Cheng J.-F."/>
            <person name="Hugenholtz P."/>
            <person name="Woyke T."/>
            <person name="Wu D."/>
            <person name="Verbarg S."/>
            <person name="Frueling A."/>
            <person name="Brambilla E."/>
            <person name="Klenk H.-P."/>
            <person name="Eisen J.A."/>
        </authorList>
    </citation>
    <scope>NUCLEOTIDE SEQUENCE</scope>
    <source>
        <strain>DSM 1100</strain>
    </source>
</reference>
<reference evidence="2 3" key="1">
    <citation type="journal article" date="2011" name="Stand. Genomic Sci.">
        <title>Complete genome sequence of Haliscomenobacter hydrossis type strain (O).</title>
        <authorList>
            <consortium name="US DOE Joint Genome Institute (JGI-PGF)"/>
            <person name="Daligault H."/>
            <person name="Lapidus A."/>
            <person name="Zeytun A."/>
            <person name="Nolan M."/>
            <person name="Lucas S."/>
            <person name="Del Rio T.G."/>
            <person name="Tice H."/>
            <person name="Cheng J.F."/>
            <person name="Tapia R."/>
            <person name="Han C."/>
            <person name="Goodwin L."/>
            <person name="Pitluck S."/>
            <person name="Liolios K."/>
            <person name="Pagani I."/>
            <person name="Ivanova N."/>
            <person name="Huntemann M."/>
            <person name="Mavromatis K."/>
            <person name="Mikhailova N."/>
            <person name="Pati A."/>
            <person name="Chen A."/>
            <person name="Palaniappan K."/>
            <person name="Land M."/>
            <person name="Hauser L."/>
            <person name="Brambilla E.M."/>
            <person name="Rohde M."/>
            <person name="Verbarg S."/>
            <person name="Goker M."/>
            <person name="Bristow J."/>
            <person name="Eisen J.A."/>
            <person name="Markowitz V."/>
            <person name="Hugenholtz P."/>
            <person name="Kyrpides N.C."/>
            <person name="Klenk H.P."/>
            <person name="Woyke T."/>
        </authorList>
    </citation>
    <scope>NUCLEOTIDE SEQUENCE [LARGE SCALE GENOMIC DNA]</scope>
    <source>
        <strain evidence="3">ATCC 27775 / DSM 1100 / LMG 10767 / O</strain>
    </source>
</reference>
<evidence type="ECO:0000259" key="1">
    <source>
        <dbReference type="Pfam" id="PF03781"/>
    </source>
</evidence>
<feature type="domain" description="Sulfatase-modifying factor enzyme-like" evidence="1">
    <location>
        <begin position="681"/>
        <end position="926"/>
    </location>
</feature>
<dbReference type="KEGG" id="hhy:Halhy_5581"/>
<dbReference type="EMBL" id="CP002691">
    <property type="protein sequence ID" value="AEE53405.1"/>
    <property type="molecule type" value="Genomic_DNA"/>
</dbReference>
<sequence length="926" mass="106715">MKQFNRLTLLVIYLVLPFLTIAQVGPQMRSNAASFDLCSYVLNGQTQFSRAAVFQRQVQDTFFYRQGKLELAFWPEKTAGNYQKYALRLRNSSVGDTLTLENVVPFGAGSERVYLTGLGKHPLSRAHLFRPGMKPVNVIVPDNAWHLGYADSQSSDGQKFCALTRRVAWSQQHIQRRRFETILFSGGSVTYHFWVMSYQGEWQAGLRRVFQEHYLFDLEGKTFDETLYQRADLQWIRKTYAMHLIMAWDRDFYDPKTQKYTYEEFLKKTKPLYGGDEVVGIWPNWPMLGLDQRNQWDMYRALPGGLSRLKQLAELGRKKYATKFFISYNPWDESTRWVDHHTGMSEMIEAITADGVVLDTEGKSSPERQAAADKVRPGVIMYSEGMAVPKDMEGIVSGRVHNALYYPPLLNLNKFIRPDFAIFRVAELYLEPIRREYALSMFNGYGTEVNQFRPGHPNWVEEDYRFWGRTLRVLRENSSVFTQKQFLPLLATQRDSIYVNQWPGTNKTVFTLFSLQPAGYRGPLFETPQQSAHHVVDLWNHTEIKPLEKDGRWQIPVDLEAFAQKWQGTNNEGAVGAIAIFPELLQVERKGDVLSFSASRGQTIRIWSGHPAYDQTPKEYKTTTQQIALHRVFEHPEGKFVIQLLEDGELLDERVIWVETGLARLTSQKATYFPATTVPVGMLRIPEGTFRMKVKYGDDFIPNPREYPEEELSIPAFLMDKHPVTNVQFGQFLQVSKYHPQDTTNFLRHWRGGKIPQGQEQFPVTYVSYEDAQAYARWAGKRLPTEIEWQYAAQTSDLREWPWSKDAQVKRTQQVITETLTVSKIQVDSTLCNTGNGKLYPVGSYPKGANPFGLEDLVGCVWQITNDVYSNGTNQFLILKGGSYYLPASSWWYVEGGPRELSYTQKLMRISPGFERNGTTGFRCAR</sequence>
<keyword evidence="3" id="KW-1185">Reference proteome</keyword>
<protein>
    <submittedName>
        <fullName evidence="2">Sulphatase-modifying factor protein</fullName>
    </submittedName>
</protein>
<dbReference type="Gene3D" id="3.90.1580.10">
    <property type="entry name" value="paralog of FGE (formylglycine-generating enzyme)"/>
    <property type="match status" value="1"/>
</dbReference>
<name>F4KTN1_HALH1</name>
<evidence type="ECO:0000313" key="3">
    <source>
        <dbReference type="Proteomes" id="UP000008461"/>
    </source>
</evidence>
<dbReference type="OrthoDB" id="9768004at2"/>
<dbReference type="STRING" id="760192.Halhy_5581"/>
<dbReference type="Proteomes" id="UP000008461">
    <property type="component" value="Chromosome"/>
</dbReference>
<dbReference type="Pfam" id="PF03781">
    <property type="entry name" value="FGE-sulfatase"/>
    <property type="match status" value="1"/>
</dbReference>